<reference evidence="2" key="2">
    <citation type="submission" date="2023-02" db="EMBL/GenBank/DDBJ databases">
        <authorList>
            <person name="Swenson N.G."/>
            <person name="Wegrzyn J.L."/>
            <person name="Mcevoy S.L."/>
        </authorList>
    </citation>
    <scope>NUCLEOTIDE SEQUENCE</scope>
    <source>
        <strain evidence="2">91603</strain>
        <tissue evidence="2">Leaf</tissue>
    </source>
</reference>
<organism evidence="2 3">
    <name type="scientific">Acer negundo</name>
    <name type="common">Box elder</name>
    <dbReference type="NCBI Taxonomy" id="4023"/>
    <lineage>
        <taxon>Eukaryota</taxon>
        <taxon>Viridiplantae</taxon>
        <taxon>Streptophyta</taxon>
        <taxon>Embryophyta</taxon>
        <taxon>Tracheophyta</taxon>
        <taxon>Spermatophyta</taxon>
        <taxon>Magnoliopsida</taxon>
        <taxon>eudicotyledons</taxon>
        <taxon>Gunneridae</taxon>
        <taxon>Pentapetalae</taxon>
        <taxon>rosids</taxon>
        <taxon>malvids</taxon>
        <taxon>Sapindales</taxon>
        <taxon>Sapindaceae</taxon>
        <taxon>Hippocastanoideae</taxon>
        <taxon>Acereae</taxon>
        <taxon>Acer</taxon>
    </lineage>
</organism>
<reference evidence="2" key="1">
    <citation type="journal article" date="2022" name="Plant J.">
        <title>Strategies of tolerance reflected in two North American maple genomes.</title>
        <authorList>
            <person name="McEvoy S.L."/>
            <person name="Sezen U.U."/>
            <person name="Trouern-Trend A."/>
            <person name="McMahon S.M."/>
            <person name="Schaberg P.G."/>
            <person name="Yang J."/>
            <person name="Wegrzyn J.L."/>
            <person name="Swenson N.G."/>
        </authorList>
    </citation>
    <scope>NUCLEOTIDE SEQUENCE</scope>
    <source>
        <strain evidence="2">91603</strain>
    </source>
</reference>
<evidence type="ECO:0000256" key="1">
    <source>
        <dbReference type="SAM" id="MobiDB-lite"/>
    </source>
</evidence>
<name>A0AAD5NEL2_ACENE</name>
<proteinExistence type="predicted"/>
<keyword evidence="3" id="KW-1185">Reference proteome</keyword>
<dbReference type="EMBL" id="JAJSOW010000108">
    <property type="protein sequence ID" value="KAI9153363.1"/>
    <property type="molecule type" value="Genomic_DNA"/>
</dbReference>
<evidence type="ECO:0008006" key="4">
    <source>
        <dbReference type="Google" id="ProtNLM"/>
    </source>
</evidence>
<feature type="compositionally biased region" description="Polar residues" evidence="1">
    <location>
        <begin position="7"/>
        <end position="35"/>
    </location>
</feature>
<sequence length="117" mass="12825">MEKASAVNPSESSTTSPPIQYSSPPVQPSSHTTTDQLSSQNSSKSLKALGNALSHYSSIKLDRDNYLLWKNMVLPVIKGHYLEGFINGKTPCPPEIISETISDSTFVEVQQNPDFKN</sequence>
<evidence type="ECO:0000313" key="3">
    <source>
        <dbReference type="Proteomes" id="UP001064489"/>
    </source>
</evidence>
<accession>A0AAD5NEL2</accession>
<feature type="region of interest" description="Disordered" evidence="1">
    <location>
        <begin position="1"/>
        <end position="44"/>
    </location>
</feature>
<dbReference type="AlphaFoldDB" id="A0AAD5NEL2"/>
<gene>
    <name evidence="2" type="ORF">LWI28_010171</name>
</gene>
<protein>
    <recommendedName>
        <fullName evidence="4">Retrotransposon Copia-like N-terminal domain-containing protein</fullName>
    </recommendedName>
</protein>
<comment type="caution">
    <text evidence="2">The sequence shown here is derived from an EMBL/GenBank/DDBJ whole genome shotgun (WGS) entry which is preliminary data.</text>
</comment>
<evidence type="ECO:0000313" key="2">
    <source>
        <dbReference type="EMBL" id="KAI9153363.1"/>
    </source>
</evidence>
<dbReference type="Proteomes" id="UP001064489">
    <property type="component" value="Chromosome 11"/>
</dbReference>